<evidence type="ECO:0000313" key="5">
    <source>
        <dbReference type="Proteomes" id="UP001189429"/>
    </source>
</evidence>
<accession>A0ABN9S799</accession>
<keyword evidence="1" id="KW-0677">Repeat</keyword>
<dbReference type="SUPFAM" id="SSF48403">
    <property type="entry name" value="Ankyrin repeat"/>
    <property type="match status" value="1"/>
</dbReference>
<gene>
    <name evidence="4" type="ORF">PCOR1329_LOCUS25627</name>
</gene>
<dbReference type="InterPro" id="IPR036770">
    <property type="entry name" value="Ankyrin_rpt-contain_sf"/>
</dbReference>
<organism evidence="4 5">
    <name type="scientific">Prorocentrum cordatum</name>
    <dbReference type="NCBI Taxonomy" id="2364126"/>
    <lineage>
        <taxon>Eukaryota</taxon>
        <taxon>Sar</taxon>
        <taxon>Alveolata</taxon>
        <taxon>Dinophyceae</taxon>
        <taxon>Prorocentrales</taxon>
        <taxon>Prorocentraceae</taxon>
        <taxon>Prorocentrum</taxon>
    </lineage>
</organism>
<comment type="caution">
    <text evidence="4">The sequence shown here is derived from an EMBL/GenBank/DDBJ whole genome shotgun (WGS) entry which is preliminary data.</text>
</comment>
<evidence type="ECO:0000256" key="3">
    <source>
        <dbReference type="PROSITE-ProRule" id="PRU00023"/>
    </source>
</evidence>
<reference evidence="4" key="1">
    <citation type="submission" date="2023-10" db="EMBL/GenBank/DDBJ databases">
        <authorList>
            <person name="Chen Y."/>
            <person name="Shah S."/>
            <person name="Dougan E. K."/>
            <person name="Thang M."/>
            <person name="Chan C."/>
        </authorList>
    </citation>
    <scope>NUCLEOTIDE SEQUENCE [LARGE SCALE GENOMIC DNA]</scope>
</reference>
<sequence length="143" mass="14631">MPDLTPAPSTAVARAAAAGDAAALERALEAAPAEESSVSGSAAVDVNARGYLEATAVSRAARQGHVSVLECLLQAGADPDIPNMKSQYPLHFAAFNLRLAAVGVLLRHGASTFVLDRKGRTPAEDTSSEQIRDAILAARVGAA</sequence>
<protein>
    <recommendedName>
        <fullName evidence="6">Ankyrin repeat domain-containing protein</fullName>
    </recommendedName>
</protein>
<proteinExistence type="predicted"/>
<dbReference type="Gene3D" id="1.25.40.20">
    <property type="entry name" value="Ankyrin repeat-containing domain"/>
    <property type="match status" value="1"/>
</dbReference>
<evidence type="ECO:0008006" key="6">
    <source>
        <dbReference type="Google" id="ProtNLM"/>
    </source>
</evidence>
<dbReference type="SMART" id="SM00248">
    <property type="entry name" value="ANK"/>
    <property type="match status" value="2"/>
</dbReference>
<dbReference type="EMBL" id="CAUYUJ010008980">
    <property type="protein sequence ID" value="CAK0825519.1"/>
    <property type="molecule type" value="Genomic_DNA"/>
</dbReference>
<evidence type="ECO:0000313" key="4">
    <source>
        <dbReference type="EMBL" id="CAK0825519.1"/>
    </source>
</evidence>
<dbReference type="PANTHER" id="PTHR24171">
    <property type="entry name" value="ANKYRIN REPEAT DOMAIN-CONTAINING PROTEIN 39-RELATED"/>
    <property type="match status" value="1"/>
</dbReference>
<feature type="repeat" description="ANK" evidence="3">
    <location>
        <begin position="52"/>
        <end position="84"/>
    </location>
</feature>
<feature type="repeat" description="ANK" evidence="3">
    <location>
        <begin position="85"/>
        <end position="117"/>
    </location>
</feature>
<dbReference type="PROSITE" id="PS50088">
    <property type="entry name" value="ANK_REPEAT"/>
    <property type="match status" value="2"/>
</dbReference>
<keyword evidence="5" id="KW-1185">Reference proteome</keyword>
<dbReference type="Proteomes" id="UP001189429">
    <property type="component" value="Unassembled WGS sequence"/>
</dbReference>
<evidence type="ECO:0000256" key="1">
    <source>
        <dbReference type="ARBA" id="ARBA00022737"/>
    </source>
</evidence>
<keyword evidence="2 3" id="KW-0040">ANK repeat</keyword>
<evidence type="ECO:0000256" key="2">
    <source>
        <dbReference type="ARBA" id="ARBA00023043"/>
    </source>
</evidence>
<dbReference type="Pfam" id="PF12796">
    <property type="entry name" value="Ank_2"/>
    <property type="match status" value="1"/>
</dbReference>
<dbReference type="PANTHER" id="PTHR24171:SF8">
    <property type="entry name" value="BRCA1-ASSOCIATED RING DOMAIN PROTEIN 1"/>
    <property type="match status" value="1"/>
</dbReference>
<name>A0ABN9S799_9DINO</name>
<dbReference type="InterPro" id="IPR002110">
    <property type="entry name" value="Ankyrin_rpt"/>
</dbReference>